<protein>
    <recommendedName>
        <fullName evidence="15">Sensory/regulatory protein RpfC</fullName>
        <ecNumber evidence="3">2.7.13.3</ecNumber>
    </recommendedName>
</protein>
<dbReference type="Gene3D" id="3.30.565.10">
    <property type="entry name" value="Histidine kinase-like ATPase, C-terminal domain"/>
    <property type="match status" value="1"/>
</dbReference>
<dbReference type="SUPFAM" id="SSF47384">
    <property type="entry name" value="Homodimeric domain of signal transducing histidine kinase"/>
    <property type="match status" value="1"/>
</dbReference>
<dbReference type="InterPro" id="IPR001789">
    <property type="entry name" value="Sig_transdc_resp-reg_receiver"/>
</dbReference>
<dbReference type="InterPro" id="IPR003661">
    <property type="entry name" value="HisK_dim/P_dom"/>
</dbReference>
<feature type="modified residue" description="4-aspartylphosphate" evidence="17">
    <location>
        <position position="851"/>
    </location>
</feature>
<comment type="subunit">
    <text evidence="14">At low DSF concentrations, interacts with RpfF.</text>
</comment>
<evidence type="ECO:0000256" key="13">
    <source>
        <dbReference type="ARBA" id="ARBA00023136"/>
    </source>
</evidence>
<evidence type="ECO:0000256" key="17">
    <source>
        <dbReference type="PROSITE-ProRule" id="PRU00169"/>
    </source>
</evidence>
<dbReference type="InterPro" id="IPR036097">
    <property type="entry name" value="HisK_dim/P_sf"/>
</dbReference>
<sequence length="1073" mass="120029">MSVKRFQRYTGKPYLKGIVAKVGMAMAIMTILVTVISASSYVMLKDASQDTHDASRRVIFLSLMSSSLVRFSAEMNTALVRYSIGDAESADVFRARKKSFELALQDLKAEYANEAVPLQHIEKVFNTYVKEAEETVIKLFNPKSEQWVNEQQNLIKSNIVEKIRFHIREIAAPLDVANKDQVRQKLYLDELLMQSEGIFNIIGSHINGSPTSKRNAAQTNADFYHYLGLYQGAFGSTPDLEAIVKLYEQLNKNANQIFDAYDPSGKSKVIAASNALTKNAYGELIESLTSLSEDNSTIAVDTLSDQQKILKTNQTSFLALFGIIAFASVVITLSVYRNVTRPIAKLADTMFQLSQGNTEIPIMFRDRRDEVGQISFALSLFRDHIISRNQAREQLVYQKERAESASIAKAQFLAAMSHEIRTPMNGVIGMIDILRRSNLDATQLGLANTVRESALTLLGIINDILDFSRIEAGKMSLDKVPFYIRSIAEQVMDNFAAEAMSKNVKLALYVDTNIPDNLLGDPIRIKQILFNLIGNGIKFSSRKEQSGMVQVWIFLENSDENDSHADIKIEVRDNGIGISKEKLAAIFQPFTQAEFSTTRRYGGSGLGLAISRNIINMLNGDISVSSEEGFGTSFTVNFALERSQETAPADYVASYKEQVNGLEGFVIIDTLNSGPLHTMVNKYLNHIGLEPRTIPIHQLARDPHSFDNDKKYIIVCDDYLFTKNQLEYAKNTDLRYLEMDTRLPVHKYGATDVFSIHASPLKLTLLINGLLICAGIKSPDFPVFHRQQKESLKQPALINKGHILVAEDNLTNQVVIEKQLNYLGYKVTMTENGVEAEQAYRKDEFDIVLTDCHMPEMDGYELTRRLREIQKGDGIRVPVIALTANVLVGEADKCFEAGMDDFISKPVEMGDIEGVLDKWLQNEGASADDTPNPIDTDVPSSLLKPGLSDKDMEKFRLRANVLEKLFWGDEATYLAVLNEFNKHCVPELSGLSESDPPFNFEEIKQAAHKLKTSTSSVGADHLSQLCQKIEIACREESPDTLALLSELKRDLPTCLRIIEDRRLNLEKSVGSQD</sequence>
<dbReference type="Pfam" id="PF00512">
    <property type="entry name" value="HisKA"/>
    <property type="match status" value="1"/>
</dbReference>
<dbReference type="InterPro" id="IPR036890">
    <property type="entry name" value="HATPase_C_sf"/>
</dbReference>
<dbReference type="SUPFAM" id="SSF52172">
    <property type="entry name" value="CheY-like"/>
    <property type="match status" value="1"/>
</dbReference>
<dbReference type="Gene3D" id="6.10.340.10">
    <property type="match status" value="1"/>
</dbReference>
<dbReference type="SMART" id="SM00388">
    <property type="entry name" value="HisKA"/>
    <property type="match status" value="1"/>
</dbReference>
<feature type="transmembrane region" description="Helical" evidence="19">
    <location>
        <begin position="317"/>
        <end position="336"/>
    </location>
</feature>
<keyword evidence="9" id="KW-0418">Kinase</keyword>
<dbReference type="PROSITE" id="PS50110">
    <property type="entry name" value="RESPONSE_REGULATORY"/>
    <property type="match status" value="1"/>
</dbReference>
<evidence type="ECO:0000256" key="19">
    <source>
        <dbReference type="SAM" id="Phobius"/>
    </source>
</evidence>
<dbReference type="PRINTS" id="PR00344">
    <property type="entry name" value="BCTRLSENSOR"/>
</dbReference>
<dbReference type="GO" id="GO:0005524">
    <property type="term" value="F:ATP binding"/>
    <property type="evidence" value="ECO:0007669"/>
    <property type="project" value="UniProtKB-KW"/>
</dbReference>
<dbReference type="InterPro" id="IPR003660">
    <property type="entry name" value="HAMP_dom"/>
</dbReference>
<dbReference type="Pfam" id="PF00672">
    <property type="entry name" value="HAMP"/>
    <property type="match status" value="1"/>
</dbReference>
<keyword evidence="13 19" id="KW-0472">Membrane</keyword>
<evidence type="ECO:0000313" key="25">
    <source>
        <dbReference type="Proteomes" id="UP000094936"/>
    </source>
</evidence>
<dbReference type="InterPro" id="IPR003594">
    <property type="entry name" value="HATPase_dom"/>
</dbReference>
<dbReference type="InterPro" id="IPR008207">
    <property type="entry name" value="Sig_transdc_His_kin_Hpt_dom"/>
</dbReference>
<evidence type="ECO:0000256" key="6">
    <source>
        <dbReference type="ARBA" id="ARBA00022679"/>
    </source>
</evidence>
<keyword evidence="10" id="KW-0067">ATP-binding</keyword>
<evidence type="ECO:0000256" key="12">
    <source>
        <dbReference type="ARBA" id="ARBA00023012"/>
    </source>
</evidence>
<evidence type="ECO:0000313" key="24">
    <source>
        <dbReference type="EMBL" id="ODA30947.1"/>
    </source>
</evidence>
<keyword evidence="5 17" id="KW-0597">Phosphoprotein</keyword>
<dbReference type="PANTHER" id="PTHR45339">
    <property type="entry name" value="HYBRID SIGNAL TRANSDUCTION HISTIDINE KINASE J"/>
    <property type="match status" value="1"/>
</dbReference>
<dbReference type="Pfam" id="PF00072">
    <property type="entry name" value="Response_reg"/>
    <property type="match status" value="1"/>
</dbReference>
<reference evidence="24 25" key="1">
    <citation type="submission" date="2016-05" db="EMBL/GenBank/DDBJ databases">
        <title>Genomic Taxonomy of the Vibrionaceae.</title>
        <authorList>
            <person name="Gomez-Gil B."/>
            <person name="Enciso-Ibarra J."/>
        </authorList>
    </citation>
    <scope>NUCLEOTIDE SEQUENCE [LARGE SCALE GENOMIC DNA]</scope>
    <source>
        <strain evidence="24 25">CAIM 1920</strain>
    </source>
</reference>
<dbReference type="GO" id="GO:0000155">
    <property type="term" value="F:phosphorelay sensor kinase activity"/>
    <property type="evidence" value="ECO:0007669"/>
    <property type="project" value="InterPro"/>
</dbReference>
<dbReference type="SMART" id="SM00304">
    <property type="entry name" value="HAMP"/>
    <property type="match status" value="1"/>
</dbReference>
<feature type="transmembrane region" description="Helical" evidence="19">
    <location>
        <begin position="21"/>
        <end position="42"/>
    </location>
</feature>
<evidence type="ECO:0000259" key="22">
    <source>
        <dbReference type="PROSITE" id="PS50885"/>
    </source>
</evidence>
<evidence type="ECO:0000256" key="11">
    <source>
        <dbReference type="ARBA" id="ARBA00022989"/>
    </source>
</evidence>
<dbReference type="FunFam" id="3.30.565.10:FF:000010">
    <property type="entry name" value="Sensor histidine kinase RcsC"/>
    <property type="match status" value="1"/>
</dbReference>
<evidence type="ECO:0000256" key="8">
    <source>
        <dbReference type="ARBA" id="ARBA00022741"/>
    </source>
</evidence>
<evidence type="ECO:0000256" key="14">
    <source>
        <dbReference type="ARBA" id="ARBA00064003"/>
    </source>
</evidence>
<dbReference type="CDD" id="cd17546">
    <property type="entry name" value="REC_hyHK_CKI1_RcsC-like"/>
    <property type="match status" value="1"/>
</dbReference>
<dbReference type="CDD" id="cd06225">
    <property type="entry name" value="HAMP"/>
    <property type="match status" value="1"/>
</dbReference>
<feature type="region of interest" description="Disordered" evidence="18">
    <location>
        <begin position="923"/>
        <end position="943"/>
    </location>
</feature>
<dbReference type="PANTHER" id="PTHR45339:SF1">
    <property type="entry name" value="HYBRID SIGNAL TRANSDUCTION HISTIDINE KINASE J"/>
    <property type="match status" value="1"/>
</dbReference>
<dbReference type="InterPro" id="IPR005467">
    <property type="entry name" value="His_kinase_dom"/>
</dbReference>
<gene>
    <name evidence="24" type="ORF">A8L45_18605</name>
</gene>
<dbReference type="SMART" id="SM00387">
    <property type="entry name" value="HATPase_c"/>
    <property type="match status" value="1"/>
</dbReference>
<evidence type="ECO:0000259" key="23">
    <source>
        <dbReference type="PROSITE" id="PS50894"/>
    </source>
</evidence>
<dbReference type="AlphaFoldDB" id="A0A1C3ECG4"/>
<proteinExistence type="predicted"/>
<feature type="modified residue" description="Phosphohistidine" evidence="16">
    <location>
        <position position="1008"/>
    </location>
</feature>
<feature type="domain" description="HPt" evidence="23">
    <location>
        <begin position="969"/>
        <end position="1058"/>
    </location>
</feature>
<dbReference type="CDD" id="cd00082">
    <property type="entry name" value="HisKA"/>
    <property type="match status" value="1"/>
</dbReference>
<feature type="domain" description="Histidine kinase" evidence="20">
    <location>
        <begin position="415"/>
        <end position="642"/>
    </location>
</feature>
<keyword evidence="4" id="KW-1003">Cell membrane</keyword>
<dbReference type="PROSITE" id="PS50894">
    <property type="entry name" value="HPT"/>
    <property type="match status" value="1"/>
</dbReference>
<evidence type="ECO:0000256" key="16">
    <source>
        <dbReference type="PROSITE-ProRule" id="PRU00110"/>
    </source>
</evidence>
<dbReference type="CDD" id="cd00088">
    <property type="entry name" value="HPT"/>
    <property type="match status" value="1"/>
</dbReference>
<dbReference type="CDD" id="cd16922">
    <property type="entry name" value="HATPase_EvgS-ArcB-TorS-like"/>
    <property type="match status" value="1"/>
</dbReference>
<organism evidence="24 25">
    <name type="scientific">Veronia pacifica</name>
    <dbReference type="NCBI Taxonomy" id="1080227"/>
    <lineage>
        <taxon>Bacteria</taxon>
        <taxon>Pseudomonadati</taxon>
        <taxon>Pseudomonadota</taxon>
        <taxon>Gammaproteobacteria</taxon>
        <taxon>Vibrionales</taxon>
        <taxon>Vibrionaceae</taxon>
        <taxon>Veronia</taxon>
    </lineage>
</organism>
<evidence type="ECO:0000256" key="18">
    <source>
        <dbReference type="SAM" id="MobiDB-lite"/>
    </source>
</evidence>
<evidence type="ECO:0000256" key="2">
    <source>
        <dbReference type="ARBA" id="ARBA00004651"/>
    </source>
</evidence>
<keyword evidence="11 19" id="KW-1133">Transmembrane helix</keyword>
<evidence type="ECO:0000256" key="10">
    <source>
        <dbReference type="ARBA" id="ARBA00022840"/>
    </source>
</evidence>
<dbReference type="EMBL" id="LYBM01000043">
    <property type="protein sequence ID" value="ODA30947.1"/>
    <property type="molecule type" value="Genomic_DNA"/>
</dbReference>
<evidence type="ECO:0000256" key="5">
    <source>
        <dbReference type="ARBA" id="ARBA00022553"/>
    </source>
</evidence>
<feature type="domain" description="HAMP" evidence="22">
    <location>
        <begin position="337"/>
        <end position="390"/>
    </location>
</feature>
<comment type="catalytic activity">
    <reaction evidence="1">
        <text>ATP + protein L-histidine = ADP + protein N-phospho-L-histidine.</text>
        <dbReference type="EC" id="2.7.13.3"/>
    </reaction>
</comment>
<dbReference type="OrthoDB" id="9810730at2"/>
<accession>A0A1C3ECG4</accession>
<keyword evidence="7 19" id="KW-0812">Transmembrane</keyword>
<evidence type="ECO:0000256" key="4">
    <source>
        <dbReference type="ARBA" id="ARBA00022475"/>
    </source>
</evidence>
<dbReference type="SUPFAM" id="SSF158472">
    <property type="entry name" value="HAMP domain-like"/>
    <property type="match status" value="1"/>
</dbReference>
<evidence type="ECO:0000256" key="7">
    <source>
        <dbReference type="ARBA" id="ARBA00022692"/>
    </source>
</evidence>
<evidence type="ECO:0000256" key="9">
    <source>
        <dbReference type="ARBA" id="ARBA00022777"/>
    </source>
</evidence>
<dbReference type="FunFam" id="1.10.287.130:FF:000002">
    <property type="entry name" value="Two-component osmosensing histidine kinase"/>
    <property type="match status" value="1"/>
</dbReference>
<keyword evidence="8" id="KW-0547">Nucleotide-binding</keyword>
<dbReference type="SUPFAM" id="SSF55874">
    <property type="entry name" value="ATPase domain of HSP90 chaperone/DNA topoisomerase II/histidine kinase"/>
    <property type="match status" value="1"/>
</dbReference>
<evidence type="ECO:0000259" key="20">
    <source>
        <dbReference type="PROSITE" id="PS50109"/>
    </source>
</evidence>
<keyword evidence="6" id="KW-0808">Transferase</keyword>
<dbReference type="Gene3D" id="1.10.287.130">
    <property type="match status" value="1"/>
</dbReference>
<dbReference type="Pfam" id="PF02518">
    <property type="entry name" value="HATPase_c"/>
    <property type="match status" value="1"/>
</dbReference>
<evidence type="ECO:0000256" key="15">
    <source>
        <dbReference type="ARBA" id="ARBA00068150"/>
    </source>
</evidence>
<dbReference type="RefSeq" id="WP_068904861.1">
    <property type="nucleotide sequence ID" value="NZ_JBHUIF010000004.1"/>
</dbReference>
<dbReference type="STRING" id="1080227.A8L45_18605"/>
<dbReference type="SMART" id="SM00073">
    <property type="entry name" value="HPT"/>
    <property type="match status" value="1"/>
</dbReference>
<evidence type="ECO:0000256" key="1">
    <source>
        <dbReference type="ARBA" id="ARBA00000085"/>
    </source>
</evidence>
<feature type="domain" description="Response regulatory" evidence="21">
    <location>
        <begin position="802"/>
        <end position="920"/>
    </location>
</feature>
<name>A0A1C3ECG4_9GAMM</name>
<dbReference type="Pfam" id="PF01627">
    <property type="entry name" value="Hpt"/>
    <property type="match status" value="1"/>
</dbReference>
<keyword evidence="25" id="KW-1185">Reference proteome</keyword>
<keyword evidence="12" id="KW-0902">Two-component regulatory system</keyword>
<dbReference type="InterPro" id="IPR011006">
    <property type="entry name" value="CheY-like_superfamily"/>
</dbReference>
<dbReference type="GO" id="GO:0005886">
    <property type="term" value="C:plasma membrane"/>
    <property type="evidence" value="ECO:0007669"/>
    <property type="project" value="UniProtKB-SubCell"/>
</dbReference>
<dbReference type="InterPro" id="IPR036641">
    <property type="entry name" value="HPT_dom_sf"/>
</dbReference>
<dbReference type="SUPFAM" id="SSF47226">
    <property type="entry name" value="Histidine-containing phosphotransfer domain, HPT domain"/>
    <property type="match status" value="1"/>
</dbReference>
<comment type="caution">
    <text evidence="24">The sequence shown here is derived from an EMBL/GenBank/DDBJ whole genome shotgun (WGS) entry which is preliminary data.</text>
</comment>
<evidence type="ECO:0000259" key="21">
    <source>
        <dbReference type="PROSITE" id="PS50110"/>
    </source>
</evidence>
<comment type="subcellular location">
    <subcellularLocation>
        <location evidence="2">Cell membrane</location>
        <topology evidence="2">Multi-pass membrane protein</topology>
    </subcellularLocation>
</comment>
<dbReference type="EC" id="2.7.13.3" evidence="3"/>
<dbReference type="Gene3D" id="3.40.50.2300">
    <property type="match status" value="1"/>
</dbReference>
<dbReference type="PROSITE" id="PS50885">
    <property type="entry name" value="HAMP"/>
    <property type="match status" value="1"/>
</dbReference>
<evidence type="ECO:0000256" key="3">
    <source>
        <dbReference type="ARBA" id="ARBA00012438"/>
    </source>
</evidence>
<dbReference type="Gene3D" id="1.20.120.160">
    <property type="entry name" value="HPT domain"/>
    <property type="match status" value="1"/>
</dbReference>
<dbReference type="PROSITE" id="PS50109">
    <property type="entry name" value="HIS_KIN"/>
    <property type="match status" value="1"/>
</dbReference>
<dbReference type="InterPro" id="IPR004358">
    <property type="entry name" value="Sig_transdc_His_kin-like_C"/>
</dbReference>
<dbReference type="Proteomes" id="UP000094936">
    <property type="component" value="Unassembled WGS sequence"/>
</dbReference>
<dbReference type="SMART" id="SM00448">
    <property type="entry name" value="REC"/>
    <property type="match status" value="1"/>
</dbReference>